<name>A0A8J6YXR3_9PROT</name>
<keyword evidence="4" id="KW-1185">Reference proteome</keyword>
<dbReference type="Pfam" id="PF06123">
    <property type="entry name" value="CreD"/>
    <property type="match status" value="1"/>
</dbReference>
<sequence>MDSLESLVVAVLVLAAGVVGLAAFGLFVLIRAAVRRYRAGQETPAPCPGPSQARSGPMPALSAGNGPPAALHSAPDSVSTTAPGCPPGAPTSETPTMSTQPKPPVTDRLFIRALVIAGITLGLLIPLYFVNDIVDERSILRRTAVANIASLWGQSQTVSGPVLVIPYLRTHTYKETTRTPGGPTEETLKTGLRQDLMVVLPASVSFGADLNPQIRKRGIYDYVVYTTPITISGTFRVPEPSAFGEELSRILWDKAWLALGVTDLKAITSVAPLAWNGKPAAPYSPGTRVDDLLGPGFHTTVALPVGSEGKVLPFSLALDINGSGGLHFTPVGETTRIKITGAWPHPSFSGNILPTTRTVTDSDFSAEWTIPHLSRTYPQIGVLGKNEFSGGAVRSFTAGVDLFETVSLYSQVNRAVKYGLLFIGLTFVALLSFELVSRARLHLMQYGLVGIAMTLFYLVLLSLAEHTVFPLAFSAAAGVSVVMNSLYIAAALRSTKKGLIIAGLLSALYVLLYALLQLEDYALAIGTAMVLVMVAILMYLTRHLSVSGKDQDSPAGPSAP</sequence>
<reference evidence="3" key="1">
    <citation type="submission" date="2020-10" db="EMBL/GenBank/DDBJ databases">
        <title>Genome sequence of the unusual species of purple photosynthetic bacteria, Phaeovibrio sulfidiphilus DSM 23193, type strain.</title>
        <authorList>
            <person name="Kyndt J.A."/>
            <person name="Meyer T.E."/>
        </authorList>
    </citation>
    <scope>NUCLEOTIDE SEQUENCE</scope>
    <source>
        <strain evidence="3">DSM 23193</strain>
    </source>
</reference>
<feature type="transmembrane region" description="Helical" evidence="2">
    <location>
        <begin position="443"/>
        <end position="463"/>
    </location>
</feature>
<keyword evidence="2" id="KW-1133">Transmembrane helix</keyword>
<feature type="transmembrane region" description="Helical" evidence="2">
    <location>
        <begin position="6"/>
        <end position="30"/>
    </location>
</feature>
<feature type="transmembrane region" description="Helical" evidence="2">
    <location>
        <begin position="469"/>
        <end position="492"/>
    </location>
</feature>
<gene>
    <name evidence="3" type="primary">creD</name>
    <name evidence="3" type="ORF">IHV25_08150</name>
</gene>
<dbReference type="GO" id="GO:0005886">
    <property type="term" value="C:plasma membrane"/>
    <property type="evidence" value="ECO:0007669"/>
    <property type="project" value="TreeGrafter"/>
</dbReference>
<feature type="transmembrane region" description="Helical" evidence="2">
    <location>
        <begin position="418"/>
        <end position="436"/>
    </location>
</feature>
<evidence type="ECO:0000313" key="4">
    <source>
        <dbReference type="Proteomes" id="UP000631034"/>
    </source>
</evidence>
<evidence type="ECO:0000256" key="1">
    <source>
        <dbReference type="SAM" id="MobiDB-lite"/>
    </source>
</evidence>
<dbReference type="InterPro" id="IPR010364">
    <property type="entry name" value="Uncharacterised_IM_CreD"/>
</dbReference>
<dbReference type="Proteomes" id="UP000631034">
    <property type="component" value="Unassembled WGS sequence"/>
</dbReference>
<organism evidence="3 4">
    <name type="scientific">Phaeovibrio sulfidiphilus</name>
    <dbReference type="NCBI Taxonomy" id="1220600"/>
    <lineage>
        <taxon>Bacteria</taxon>
        <taxon>Pseudomonadati</taxon>
        <taxon>Pseudomonadota</taxon>
        <taxon>Alphaproteobacteria</taxon>
        <taxon>Rhodospirillales</taxon>
        <taxon>Rhodospirillaceae</taxon>
        <taxon>Phaeovibrio</taxon>
    </lineage>
</organism>
<protein>
    <submittedName>
        <fullName evidence="3">Cell envelope integrity protein CreD</fullName>
    </submittedName>
</protein>
<dbReference type="RefSeq" id="WP_192534631.1">
    <property type="nucleotide sequence ID" value="NZ_JACZHT010000006.1"/>
</dbReference>
<proteinExistence type="predicted"/>
<dbReference type="PANTHER" id="PTHR30092:SF0">
    <property type="entry name" value="INNER MEMBRANE PROTEIN CRED"/>
    <property type="match status" value="1"/>
</dbReference>
<keyword evidence="2" id="KW-0472">Membrane</keyword>
<dbReference type="PANTHER" id="PTHR30092">
    <property type="entry name" value="INNER MEMBRANE PROTEIN CRED"/>
    <property type="match status" value="1"/>
</dbReference>
<feature type="transmembrane region" description="Helical" evidence="2">
    <location>
        <begin position="499"/>
        <end position="516"/>
    </location>
</feature>
<keyword evidence="2" id="KW-0812">Transmembrane</keyword>
<feature type="transmembrane region" description="Helical" evidence="2">
    <location>
        <begin position="109"/>
        <end position="129"/>
    </location>
</feature>
<evidence type="ECO:0000256" key="2">
    <source>
        <dbReference type="SAM" id="Phobius"/>
    </source>
</evidence>
<feature type="transmembrane region" description="Helical" evidence="2">
    <location>
        <begin position="522"/>
        <end position="540"/>
    </location>
</feature>
<dbReference type="NCBIfam" id="NF008712">
    <property type="entry name" value="PRK11715.1-1"/>
    <property type="match status" value="1"/>
</dbReference>
<evidence type="ECO:0000313" key="3">
    <source>
        <dbReference type="EMBL" id="MBE1237617.1"/>
    </source>
</evidence>
<dbReference type="AlphaFoldDB" id="A0A8J6YXR3"/>
<accession>A0A8J6YXR3</accession>
<feature type="region of interest" description="Disordered" evidence="1">
    <location>
        <begin position="41"/>
        <end position="103"/>
    </location>
</feature>
<dbReference type="EMBL" id="JACZHT010000006">
    <property type="protein sequence ID" value="MBE1237617.1"/>
    <property type="molecule type" value="Genomic_DNA"/>
</dbReference>
<comment type="caution">
    <text evidence="3">The sequence shown here is derived from an EMBL/GenBank/DDBJ whole genome shotgun (WGS) entry which is preliminary data.</text>
</comment>